<dbReference type="Gene3D" id="3.50.50.60">
    <property type="entry name" value="FAD/NAD(P)-binding domain"/>
    <property type="match status" value="2"/>
</dbReference>
<comment type="cofactor">
    <cofactor evidence="1">
        <name>FMN</name>
        <dbReference type="ChEBI" id="CHEBI:58210"/>
    </cofactor>
</comment>
<evidence type="ECO:0000256" key="6">
    <source>
        <dbReference type="ARBA" id="ARBA00023002"/>
    </source>
</evidence>
<dbReference type="SUPFAM" id="SSF54862">
    <property type="entry name" value="4Fe-4S ferredoxins"/>
    <property type="match status" value="1"/>
</dbReference>
<comment type="cofactor">
    <cofactor evidence="2">
        <name>FAD</name>
        <dbReference type="ChEBI" id="CHEBI:57692"/>
    </cofactor>
</comment>
<dbReference type="InterPro" id="IPR028261">
    <property type="entry name" value="DPD_II"/>
</dbReference>
<evidence type="ECO:0000256" key="1">
    <source>
        <dbReference type="ARBA" id="ARBA00001917"/>
    </source>
</evidence>
<dbReference type="SUPFAM" id="SSF51971">
    <property type="entry name" value="Nucleotide-binding domain"/>
    <property type="match status" value="1"/>
</dbReference>
<dbReference type="Gene3D" id="3.30.70.20">
    <property type="match status" value="1"/>
</dbReference>
<gene>
    <name evidence="10" type="ORF">ADUPG1_007832</name>
</gene>
<dbReference type="PROSITE" id="PS00198">
    <property type="entry name" value="4FE4S_FER_1"/>
    <property type="match status" value="1"/>
</dbReference>
<evidence type="ECO:0000256" key="4">
    <source>
        <dbReference type="ARBA" id="ARBA00022643"/>
    </source>
</evidence>
<dbReference type="Gene3D" id="1.10.1060.10">
    <property type="entry name" value="Alpha-helical ferredoxin"/>
    <property type="match status" value="1"/>
</dbReference>
<dbReference type="Pfam" id="PF07992">
    <property type="entry name" value="Pyr_redox_2"/>
    <property type="match status" value="1"/>
</dbReference>
<keyword evidence="4" id="KW-0288">FMN</keyword>
<reference evidence="10" key="1">
    <citation type="submission" date="2022-03" db="EMBL/GenBank/DDBJ databases">
        <title>Draft genome sequence of Aduncisulcus paluster, a free-living microaerophilic Fornicata.</title>
        <authorList>
            <person name="Yuyama I."/>
            <person name="Kume K."/>
            <person name="Tamura T."/>
            <person name="Inagaki Y."/>
            <person name="Hashimoto T."/>
        </authorList>
    </citation>
    <scope>NUCLEOTIDE SEQUENCE</scope>
    <source>
        <strain evidence="10">NY0171</strain>
    </source>
</reference>
<dbReference type="Gene3D" id="3.20.20.70">
    <property type="entry name" value="Aldolase class I"/>
    <property type="match status" value="1"/>
</dbReference>
<dbReference type="InterPro" id="IPR009051">
    <property type="entry name" value="Helical_ferredxn"/>
</dbReference>
<dbReference type="SUPFAM" id="SSF46548">
    <property type="entry name" value="alpha-helical ferredoxin"/>
    <property type="match status" value="1"/>
</dbReference>
<keyword evidence="3" id="KW-0285">Flavoprotein</keyword>
<comment type="caution">
    <text evidence="10">The sequence shown here is derived from an EMBL/GenBank/DDBJ whole genome shotgun (WGS) entry which is preliminary data.</text>
</comment>
<keyword evidence="6" id="KW-0560">Oxidoreductase</keyword>
<evidence type="ECO:0000256" key="8">
    <source>
        <dbReference type="ARBA" id="ARBA00032722"/>
    </source>
</evidence>
<evidence type="ECO:0000313" key="10">
    <source>
        <dbReference type="EMBL" id="GKT34485.1"/>
    </source>
</evidence>
<dbReference type="PROSITE" id="PS51379">
    <property type="entry name" value="4FE4S_FER_2"/>
    <property type="match status" value="1"/>
</dbReference>
<feature type="domain" description="4Fe-4S ferredoxin-type" evidence="9">
    <location>
        <begin position="826"/>
        <end position="855"/>
    </location>
</feature>
<evidence type="ECO:0000256" key="7">
    <source>
        <dbReference type="ARBA" id="ARBA00030119"/>
    </source>
</evidence>
<evidence type="ECO:0000256" key="3">
    <source>
        <dbReference type="ARBA" id="ARBA00022630"/>
    </source>
</evidence>
<name>A0ABQ5KPR6_9EUKA</name>
<dbReference type="InterPro" id="IPR013785">
    <property type="entry name" value="Aldolase_TIM"/>
</dbReference>
<evidence type="ECO:0000256" key="2">
    <source>
        <dbReference type="ARBA" id="ARBA00001974"/>
    </source>
</evidence>
<dbReference type="PRINTS" id="PR00419">
    <property type="entry name" value="ADXRDTASE"/>
</dbReference>
<accession>A0ABQ5KPR6</accession>
<dbReference type="InterPro" id="IPR023753">
    <property type="entry name" value="FAD/NAD-binding_dom"/>
</dbReference>
<keyword evidence="5" id="KW-0274">FAD</keyword>
<dbReference type="EMBL" id="BQXS01010819">
    <property type="protein sequence ID" value="GKT34485.1"/>
    <property type="molecule type" value="Genomic_DNA"/>
</dbReference>
<dbReference type="Proteomes" id="UP001057375">
    <property type="component" value="Unassembled WGS sequence"/>
</dbReference>
<dbReference type="PANTHER" id="PTHR43073">
    <property type="entry name" value="DIHYDROPYRIMIDINE DEHYDROGENASE [NADP(+)]"/>
    <property type="match status" value="1"/>
</dbReference>
<dbReference type="PANTHER" id="PTHR43073:SF2">
    <property type="entry name" value="DIHYDROPYRIMIDINE DEHYDROGENASE [NADP(+)]"/>
    <property type="match status" value="1"/>
</dbReference>
<organism evidence="10 11">
    <name type="scientific">Aduncisulcus paluster</name>
    <dbReference type="NCBI Taxonomy" id="2918883"/>
    <lineage>
        <taxon>Eukaryota</taxon>
        <taxon>Metamonada</taxon>
        <taxon>Carpediemonas-like organisms</taxon>
        <taxon>Aduncisulcus</taxon>
    </lineage>
</organism>
<evidence type="ECO:0000259" key="9">
    <source>
        <dbReference type="PROSITE" id="PS51379"/>
    </source>
</evidence>
<dbReference type="InterPro" id="IPR017900">
    <property type="entry name" value="4Fe4S_Fe_S_CS"/>
</dbReference>
<protein>
    <recommendedName>
        <fullName evidence="8">Dihydrothymine dehydrogenase</fullName>
    </recommendedName>
    <alternativeName>
        <fullName evidence="7">Dihydrouracil dehydrogenase</fullName>
    </alternativeName>
</protein>
<evidence type="ECO:0000256" key="5">
    <source>
        <dbReference type="ARBA" id="ARBA00022827"/>
    </source>
</evidence>
<keyword evidence="11" id="KW-1185">Reference proteome</keyword>
<evidence type="ECO:0000313" key="11">
    <source>
        <dbReference type="Proteomes" id="UP001057375"/>
    </source>
</evidence>
<sequence length="872" mass="94131">MPHKTFSSDCPTGCTAILGKPRLIAEGERCLYCETAGCQKGCPADCSPKDFIRAIELGTPHDFSRAAGMILSKNPIGSCCGAICPDKFCQLKCARRKMDTAIEIPKTQSSIIAKADSLGVFPKFEKPKMNGKKVAIIGAGPSGLACAAVLGQRGYKVVIYDSNTECGGALLQIPKERLNRSHLERDIKFILSLGENEFKAGVTVSSPEDLIKEGFDSVVVAAGCQIPRKLRCEGEEHAISAVKFLTMPLAEQRDLVKGKSVAVIGGGAVMVDCVTTSRRRGADDIHVMYRRTIKEMPLCSDERTELLEADAQIVTRTIPKRILEGKGIETIRVKMGTRSQGAKMSIVEGSEYMWPSVDVVIVAAGSSPNKELLEKVKGTPGVFAAGDFVFGSSTAVEAVAVGKECAADVDEYITAVSVYGKDSKEAKEHECGPRLCRMLTEPTDNEHVHSEIRIDGWNPTPVPLDHNFMGIPLINPFVLSASPLTDSYENCKKAYEAGWAGCVLKTAFDGLPIHIPESYMTKYGSRTTGNCDNVSGRHLSQMVEDIKRLVKEFPDRMTVGGTGGPVTGDDEFDRAGWVKNTHILEDAGAHAVAYSLSCPQGGDGSEGAIVSQNAELSAKIVEYVLAGCKKPEVPKLFKLTAAVTSIKKIVETIKKVFDKYPHCKAGITLANSFPTVNFKPTQREGRVWEDAIMYGAHGEGVTGISYLSLTSVFGLGVDIAGNGGPCNYKAAADFLALGCGIVKFCTAPTIFGYDWINELCSGVSHLMAHRGIKSVKELIGCAGPEPVCDFMEIKEKKRIPVLVRPQDCVLCGNCHYCPNLAFGIGGFHKVDPYKCVGCAECVLMCPSQCLEMQERPEGVPQPDHGRKEERKE</sequence>
<dbReference type="SUPFAM" id="SSF51395">
    <property type="entry name" value="FMN-linked oxidoreductases"/>
    <property type="match status" value="1"/>
</dbReference>
<proteinExistence type="predicted"/>
<dbReference type="InterPro" id="IPR017896">
    <property type="entry name" value="4Fe4S_Fe-S-bd"/>
</dbReference>
<dbReference type="Pfam" id="PF14691">
    <property type="entry name" value="Fer4_20"/>
    <property type="match status" value="1"/>
</dbReference>
<dbReference type="InterPro" id="IPR036188">
    <property type="entry name" value="FAD/NAD-bd_sf"/>
</dbReference>